<dbReference type="CDD" id="cd09912">
    <property type="entry name" value="DLP_2"/>
    <property type="match status" value="1"/>
</dbReference>
<reference evidence="8 9" key="1">
    <citation type="submission" date="2023-07" db="EMBL/GenBank/DDBJ databases">
        <title>Genomic Encyclopedia of Type Strains, Phase IV (KMG-IV): sequencing the most valuable type-strain genomes for metagenomic binning, comparative biology and taxonomic classification.</title>
        <authorList>
            <person name="Goeker M."/>
        </authorList>
    </citation>
    <scope>NUCLEOTIDE SEQUENCE [LARGE SCALE GENOMIC DNA]</scope>
    <source>
        <strain evidence="8 9">DSM 19154</strain>
    </source>
</reference>
<sequence length="1187" mass="137457">MDTQMTTELEWTQAEKDRFLVIEQKQSEKRFQVAFCGHFSAGKSTILNEFIGSEVLPTSPIPTSANIISIQFGELAVLVKTRDGKQEKWEGHIPWEKVGEWGRDGAGIEQVIIYAPLPFLEGDAAVYDTPGVDSTDPTHQSITMEALYSMDLIVYVMDYNHVQSETNLYFLKQLSQEKKPLYIIINQVDKHDESELSFTDFDRSVTTVFDQWNIRSSKIFYTSMKQKEHQHNQFLIFEQELKAIMYQGRELADHSVTRLKQGFYLSQVSRLTEEKEAESEQIVEEMEAKGFHESQLIKQEELLQKREWLQQAKDHFIESFEKEWEALFKQVTLFPATTTDLTRDWLESIEPSFKMGLLFAKKKTEEERALRLQKLIQETQDKVNSQLVFHLQQSLEKVERHTLTNSEQVDQLLENVTFTVTPEFFTDHVKTGTKNREYVYTFTKERTASVVRALRERARDVVLLMTKGQEDHWQTQLKETNEQLLILQDVSFYASKLTEVNKRFEHLIQDCLTQSQQFEDAGVLEEKLAEAKQKTYPVNESVDVEWGATRVHEVESENIEDDVTDIHTANVYDSEWIKPFHDTLQSYKQTDALQIERTQLLSRINRVQNQTFVISLFGAFSAGKSSFANALLGAHVLPVSPHPTTATVSTVMKPDANHADGTATVQVKSRQELMDEIRMVASKLDEEVTLDTLSDWSLKHTDNIIGWQKTYAEYLLVLKGSLKQTTWQLGQAFEVSHTDLQALIADEQAACLLHSVTVYHDCELTRKGLILVDTPGVNSIHGRHTNVAFTQLRQSDAIFYVTYYNHAFSKTDQLFIEQMGKINESFQTDKLYFIVNASDLASSQRELQGVKEHVKDQLKTLGMKQPRLFAVSSKQGLKAKQINSSVENDFTLFEDYFYQQIVQELIALSYRLLEDEVRRYVNKCEESITYARSEKDEQVRTRNQLAEDIKRWSADIDHSSTKPIVSKLKQEAAQLFLFLRERIGYRLRDEFSEWINVATIRGKGRKEKRFVLEQAIAEWAQEGEYFLEQEGKATYIRLSEALSQACKQWMREWELRLQQHRPTFYVTSELEGIEMVPENTSYSLAIQPTSYSSLYTTDKAFFEGQQIRTLKEQLISDGTDSASVILLKDEEHAIYQVDARMNELENMVKQKLKQALERELQQLDALTHEKVIKELEAEYASLRNRQP</sequence>
<feature type="coiled-coil region" evidence="6">
    <location>
        <begin position="1127"/>
        <end position="1185"/>
    </location>
</feature>
<dbReference type="SUPFAM" id="SSF52540">
    <property type="entry name" value="P-loop containing nucleoside triphosphate hydrolases"/>
    <property type="match status" value="2"/>
</dbReference>
<dbReference type="EMBL" id="JAUSUA010000001">
    <property type="protein sequence ID" value="MDQ0205963.1"/>
    <property type="molecule type" value="Genomic_DNA"/>
</dbReference>
<evidence type="ECO:0000313" key="9">
    <source>
        <dbReference type="Proteomes" id="UP001225034"/>
    </source>
</evidence>
<keyword evidence="9" id="KW-1185">Reference proteome</keyword>
<dbReference type="Proteomes" id="UP001225034">
    <property type="component" value="Unassembled WGS sequence"/>
</dbReference>
<evidence type="ECO:0000256" key="1">
    <source>
        <dbReference type="ARBA" id="ARBA00004370"/>
    </source>
</evidence>
<keyword evidence="5" id="KW-0472">Membrane</keyword>
<feature type="domain" description="Dynamin N-terminal" evidence="7">
    <location>
        <begin position="614"/>
        <end position="826"/>
    </location>
</feature>
<dbReference type="PANTHER" id="PTHR10465">
    <property type="entry name" value="TRANSMEMBRANE GTPASE FZO1"/>
    <property type="match status" value="1"/>
</dbReference>
<keyword evidence="4" id="KW-0342">GTP-binding</keyword>
<evidence type="ECO:0000256" key="5">
    <source>
        <dbReference type="ARBA" id="ARBA00023136"/>
    </source>
</evidence>
<dbReference type="InterPro" id="IPR027094">
    <property type="entry name" value="Mitofusin_fam"/>
</dbReference>
<evidence type="ECO:0000256" key="2">
    <source>
        <dbReference type="ARBA" id="ARBA00022741"/>
    </source>
</evidence>
<name>A0ABT9YEB2_9BACI</name>
<keyword evidence="6" id="KW-0175">Coiled coil</keyword>
<evidence type="ECO:0000256" key="3">
    <source>
        <dbReference type="ARBA" id="ARBA00022801"/>
    </source>
</evidence>
<proteinExistence type="predicted"/>
<dbReference type="Gene3D" id="3.40.50.300">
    <property type="entry name" value="P-loop containing nucleotide triphosphate hydrolases"/>
    <property type="match status" value="2"/>
</dbReference>
<keyword evidence="2" id="KW-0547">Nucleotide-binding</keyword>
<dbReference type="InterPro" id="IPR045063">
    <property type="entry name" value="Dynamin_N"/>
</dbReference>
<evidence type="ECO:0000259" key="7">
    <source>
        <dbReference type="Pfam" id="PF00350"/>
    </source>
</evidence>
<keyword evidence="3" id="KW-0378">Hydrolase</keyword>
<comment type="subcellular location">
    <subcellularLocation>
        <location evidence="1">Membrane</location>
    </subcellularLocation>
</comment>
<dbReference type="PANTHER" id="PTHR10465:SF0">
    <property type="entry name" value="SARCALUMENIN"/>
    <property type="match status" value="1"/>
</dbReference>
<organism evidence="8 9">
    <name type="scientific">Alkalicoccobacillus murimartini</name>
    <dbReference type="NCBI Taxonomy" id="171685"/>
    <lineage>
        <taxon>Bacteria</taxon>
        <taxon>Bacillati</taxon>
        <taxon>Bacillota</taxon>
        <taxon>Bacilli</taxon>
        <taxon>Bacillales</taxon>
        <taxon>Bacillaceae</taxon>
        <taxon>Alkalicoccobacillus</taxon>
    </lineage>
</organism>
<dbReference type="RefSeq" id="WP_306980027.1">
    <property type="nucleotide sequence ID" value="NZ_JAUSUA010000001.1"/>
</dbReference>
<protein>
    <submittedName>
        <fullName evidence="8">Small GTP-binding protein</fullName>
    </submittedName>
</protein>
<evidence type="ECO:0000256" key="6">
    <source>
        <dbReference type="SAM" id="Coils"/>
    </source>
</evidence>
<comment type="caution">
    <text evidence="8">The sequence shown here is derived from an EMBL/GenBank/DDBJ whole genome shotgun (WGS) entry which is preliminary data.</text>
</comment>
<gene>
    <name evidence="8" type="ORF">J2S05_000737</name>
</gene>
<evidence type="ECO:0000313" key="8">
    <source>
        <dbReference type="EMBL" id="MDQ0205963.1"/>
    </source>
</evidence>
<dbReference type="Pfam" id="PF00350">
    <property type="entry name" value="Dynamin_N"/>
    <property type="match status" value="2"/>
</dbReference>
<dbReference type="InterPro" id="IPR027417">
    <property type="entry name" value="P-loop_NTPase"/>
</dbReference>
<feature type="domain" description="Dynamin N-terminal" evidence="7">
    <location>
        <begin position="33"/>
        <end position="187"/>
    </location>
</feature>
<accession>A0ABT9YEB2</accession>
<evidence type="ECO:0000256" key="4">
    <source>
        <dbReference type="ARBA" id="ARBA00023134"/>
    </source>
</evidence>